<evidence type="ECO:0000313" key="2">
    <source>
        <dbReference type="Proteomes" id="UP000033664"/>
    </source>
</evidence>
<comment type="caution">
    <text evidence="1">The sequence shown here is derived from an EMBL/GenBank/DDBJ whole genome shotgun (WGS) entry which is preliminary data.</text>
</comment>
<dbReference type="PATRIC" id="fig|151081.8.peg.2479"/>
<dbReference type="eggNOG" id="COG0665">
    <property type="taxonomic scope" value="Bacteria"/>
</dbReference>
<reference evidence="1 2" key="1">
    <citation type="journal article" date="2015" name="BMC Genomics">
        <title>Genome mining reveals unlocked bioactive potential of marine Gram-negative bacteria.</title>
        <authorList>
            <person name="Machado H."/>
            <person name="Sonnenschein E.C."/>
            <person name="Melchiorsen J."/>
            <person name="Gram L."/>
        </authorList>
    </citation>
    <scope>NUCLEOTIDE SEQUENCE [LARGE SCALE GENOMIC DNA]</scope>
    <source>
        <strain evidence="1 2">S3137</strain>
    </source>
</reference>
<dbReference type="RefSeq" id="WP_045979773.1">
    <property type="nucleotide sequence ID" value="NZ_CP023396.1"/>
</dbReference>
<dbReference type="Proteomes" id="UP000033664">
    <property type="component" value="Unassembled WGS sequence"/>
</dbReference>
<dbReference type="AlphaFoldDB" id="A0A0F4PL47"/>
<organism evidence="1 2">
    <name type="scientific">Pseudoalteromonas ruthenica</name>
    <dbReference type="NCBI Taxonomy" id="151081"/>
    <lineage>
        <taxon>Bacteria</taxon>
        <taxon>Pseudomonadati</taxon>
        <taxon>Pseudomonadota</taxon>
        <taxon>Gammaproteobacteria</taxon>
        <taxon>Alteromonadales</taxon>
        <taxon>Pseudoalteromonadaceae</taxon>
        <taxon>Pseudoalteromonas</taxon>
    </lineage>
</organism>
<proteinExistence type="predicted"/>
<dbReference type="EMBL" id="JXXZ01000018">
    <property type="protein sequence ID" value="KJY96260.1"/>
    <property type="molecule type" value="Genomic_DNA"/>
</dbReference>
<gene>
    <name evidence="1" type="ORF">TW72_16975</name>
</gene>
<keyword evidence="2" id="KW-1185">Reference proteome</keyword>
<dbReference type="SUPFAM" id="SSF160104">
    <property type="entry name" value="Acetoacetate decarboxylase-like"/>
    <property type="match status" value="1"/>
</dbReference>
<dbReference type="OrthoDB" id="6304275at2"/>
<dbReference type="Gene3D" id="2.40.400.10">
    <property type="entry name" value="Acetoacetate decarboxylase-like"/>
    <property type="match status" value="1"/>
</dbReference>
<name>A0A0F4PL47_9GAMM</name>
<dbReference type="InterPro" id="IPR023375">
    <property type="entry name" value="ADC_dom_sf"/>
</dbReference>
<sequence length="316" mass="36183">MALPYIHYPSNPIAKPPCGMKDARMFGFFLVGCEQKMQHFVDTTLNSIDSSPYFFKVLGSSPLLSFTDITRIASLQAPFSEYGWMQETDIIIWLPVVKQEKGDDRALHLYWFPAFICVNNINALINGREIWGYNKYLCRYSMPENKRANSDFSLQLETFQPYHPNTQMAWHELLRVRRVDDNDNWLSEAYETTKEIAELLSQGAQGAHLSKELIKQLLGGVTHPYLDQILFKQCPDGMAQNSLYSAVLHSPSTINAIHEVGLLEGEYEVDIRHLDAFPLQQLFGIATGKQWARLPYYVNMDFEQAGARVIVEQGYV</sequence>
<accession>A0A0F4PL47</accession>
<protein>
    <submittedName>
        <fullName evidence="1">Acetoacetate decarboxylase</fullName>
    </submittedName>
</protein>
<evidence type="ECO:0000313" key="1">
    <source>
        <dbReference type="EMBL" id="KJY96260.1"/>
    </source>
</evidence>
<dbReference type="GeneID" id="58230191"/>